<organism evidence="1">
    <name type="scientific">Octopus bimaculoides</name>
    <name type="common">California two-spotted octopus</name>
    <dbReference type="NCBI Taxonomy" id="37653"/>
    <lineage>
        <taxon>Eukaryota</taxon>
        <taxon>Metazoa</taxon>
        <taxon>Spiralia</taxon>
        <taxon>Lophotrochozoa</taxon>
        <taxon>Mollusca</taxon>
        <taxon>Cephalopoda</taxon>
        <taxon>Coleoidea</taxon>
        <taxon>Octopodiformes</taxon>
        <taxon>Octopoda</taxon>
        <taxon>Incirrata</taxon>
        <taxon>Octopodidae</taxon>
        <taxon>Octopus</taxon>
    </lineage>
</organism>
<sequence>MMDVLQIPSLLMSKVYQSLILFLERHPQFIFPWASFQAMTRLRRATLGVSNNTQQIAATFLPSFLLVNWEKLP</sequence>
<reference evidence="1" key="1">
    <citation type="submission" date="2015-07" db="EMBL/GenBank/DDBJ databases">
        <title>MeaNS - Measles Nucleotide Surveillance Program.</title>
        <authorList>
            <person name="Tran T."/>
            <person name="Druce J."/>
        </authorList>
    </citation>
    <scope>NUCLEOTIDE SEQUENCE</scope>
    <source>
        <strain evidence="1">UCB-OBI-ISO-001</strain>
        <tissue evidence="1">Gonad</tissue>
    </source>
</reference>
<gene>
    <name evidence="1" type="ORF">OCBIM_22002944mg</name>
</gene>
<evidence type="ECO:0000313" key="1">
    <source>
        <dbReference type="EMBL" id="KOF70385.1"/>
    </source>
</evidence>
<dbReference type="AlphaFoldDB" id="A0A0L8G1B1"/>
<dbReference type="EMBL" id="KQ424851">
    <property type="protein sequence ID" value="KOF70385.1"/>
    <property type="molecule type" value="Genomic_DNA"/>
</dbReference>
<protein>
    <submittedName>
        <fullName evidence="1">Uncharacterized protein</fullName>
    </submittedName>
</protein>
<accession>A0A0L8G1B1</accession>
<proteinExistence type="predicted"/>
<name>A0A0L8G1B1_OCTBM</name>